<dbReference type="EMBL" id="JZCR01000003">
    <property type="protein sequence ID" value="KJW13840.1"/>
    <property type="molecule type" value="Genomic_DNA"/>
</dbReference>
<proteinExistence type="predicted"/>
<accession>A0A0F3RVC8</accession>
<organism evidence="2 3">
    <name type="scientific">Levilactobacillus spicheri</name>
    <dbReference type="NCBI Taxonomy" id="216463"/>
    <lineage>
        <taxon>Bacteria</taxon>
        <taxon>Bacillati</taxon>
        <taxon>Bacillota</taxon>
        <taxon>Bacilli</taxon>
        <taxon>Lactobacillales</taxon>
        <taxon>Lactobacillaceae</taxon>
        <taxon>Levilactobacillus</taxon>
    </lineage>
</organism>
<feature type="signal peptide" evidence="1">
    <location>
        <begin position="1"/>
        <end position="25"/>
    </location>
</feature>
<evidence type="ECO:0000313" key="3">
    <source>
        <dbReference type="Proteomes" id="UP000033491"/>
    </source>
</evidence>
<evidence type="ECO:0000256" key="1">
    <source>
        <dbReference type="SAM" id="SignalP"/>
    </source>
</evidence>
<sequence length="142" mass="15657">MRKTTLVLTTVLATLTIGGGVSAQAATKVPVGMRHAWYQKLKDAKDPEFIKLTKNSIDSGSKAYHTKLKGARLQVIKKSGGWYQIGARGITNPTYKLKKLKIGGTKRTVLLKKYSKSSHYASVYLKGKKTVLPLANAEYFLK</sequence>
<dbReference type="Proteomes" id="UP000033491">
    <property type="component" value="Unassembled WGS sequence"/>
</dbReference>
<evidence type="ECO:0008006" key="4">
    <source>
        <dbReference type="Google" id="ProtNLM"/>
    </source>
</evidence>
<evidence type="ECO:0000313" key="2">
    <source>
        <dbReference type="EMBL" id="KJW13840.1"/>
    </source>
</evidence>
<name>A0A0F3RVC8_9LACO</name>
<dbReference type="RefSeq" id="WP_225351190.1">
    <property type="nucleotide sequence ID" value="NZ_JZCR01000003.1"/>
</dbReference>
<comment type="caution">
    <text evidence="2">The sequence shown here is derived from an EMBL/GenBank/DDBJ whole genome shotgun (WGS) entry which is preliminary data.</text>
</comment>
<dbReference type="AlphaFoldDB" id="A0A0F3RVC8"/>
<feature type="chain" id="PRO_5002465953" description="Surface layer protein A domain-containing protein" evidence="1">
    <location>
        <begin position="26"/>
        <end position="142"/>
    </location>
</feature>
<dbReference type="PATRIC" id="fig|216463.3.peg.2047"/>
<keyword evidence="1" id="KW-0732">Signal</keyword>
<protein>
    <recommendedName>
        <fullName evidence="4">Surface layer protein A domain-containing protein</fullName>
    </recommendedName>
</protein>
<reference evidence="2 3" key="1">
    <citation type="submission" date="2015-03" db="EMBL/GenBank/DDBJ databases">
        <authorList>
            <person name="Zheng J."/>
            <person name="Ganezle M."/>
        </authorList>
    </citation>
    <scope>NUCLEOTIDE SEQUENCE [LARGE SCALE GENOMIC DNA]</scope>
    <source>
        <strain evidence="2 3">LP38</strain>
    </source>
</reference>
<gene>
    <name evidence="2" type="ORF">VC81_01280</name>
</gene>